<dbReference type="GO" id="GO:0141197">
    <property type="term" value="F:4-hydroxy-3-methylbut-2-enyl-diphosphate synthase activity (flavodoxin)"/>
    <property type="evidence" value="ECO:0007669"/>
    <property type="project" value="UniProtKB-EC"/>
</dbReference>
<feature type="binding site" evidence="7">
    <location>
        <position position="271"/>
    </location>
    <ligand>
        <name>[4Fe-4S] cluster</name>
        <dbReference type="ChEBI" id="CHEBI:49883"/>
    </ligand>
</feature>
<dbReference type="GO" id="GO:0016114">
    <property type="term" value="P:terpenoid biosynthetic process"/>
    <property type="evidence" value="ECO:0007669"/>
    <property type="project" value="InterPro"/>
</dbReference>
<dbReference type="FunFam" id="3.20.20.20:FF:000001">
    <property type="entry name" value="4-hydroxy-3-methylbut-2-en-1-yl diphosphate synthase (flavodoxin)"/>
    <property type="match status" value="1"/>
</dbReference>
<dbReference type="Proteomes" id="UP000008550">
    <property type="component" value="Chromosome"/>
</dbReference>
<proteinExistence type="inferred from homology"/>
<dbReference type="InterPro" id="IPR058579">
    <property type="entry name" value="IspG_C"/>
</dbReference>
<comment type="function">
    <text evidence="7">Converts 2C-methyl-D-erythritol 2,4-cyclodiphosphate (ME-2,4cPP) into 1-hydroxy-2-methyl-2-(E)-butenyl 4-diphosphate.</text>
</comment>
<accession>B0THN9</accession>
<protein>
    <recommendedName>
        <fullName evidence="7">4-hydroxy-3-methylbut-2-en-1-yl diphosphate synthase (flavodoxin)</fullName>
        <ecNumber evidence="7">1.17.7.3</ecNumber>
    </recommendedName>
    <alternativeName>
        <fullName evidence="7">1-hydroxy-2-methyl-2-(E)-butenyl 4-diphosphate synthase</fullName>
    </alternativeName>
</protein>
<dbReference type="HAMAP" id="MF_00159">
    <property type="entry name" value="IspG"/>
    <property type="match status" value="1"/>
</dbReference>
<evidence type="ECO:0000256" key="1">
    <source>
        <dbReference type="ARBA" id="ARBA00022485"/>
    </source>
</evidence>
<evidence type="ECO:0000256" key="4">
    <source>
        <dbReference type="ARBA" id="ARBA00023004"/>
    </source>
</evidence>
<dbReference type="NCBIfam" id="NF001540">
    <property type="entry name" value="PRK00366.1"/>
    <property type="match status" value="1"/>
</dbReference>
<evidence type="ECO:0000259" key="9">
    <source>
        <dbReference type="Pfam" id="PF26540"/>
    </source>
</evidence>
<evidence type="ECO:0000256" key="7">
    <source>
        <dbReference type="HAMAP-Rule" id="MF_00159"/>
    </source>
</evidence>
<keyword evidence="6 7" id="KW-0414">Isoprene biosynthesis</keyword>
<dbReference type="STRING" id="498761.HM1_2266"/>
<sequence>MEIALPRRKTRRIYVGTVPIGDGAPVSVQSMCNTDTRDAAATLDQISRLVAAGCEIIRVAVPDAQAVEALPAIVQGSPVPVIADIHFDHRLAIGALKAGVQGLRLNPGNIGGAVPVREVLAAARERQVPIRIGVNAGSLEKRLLEKYGGVTPEALVESALGHIGLLEDENYPWMKISLKASSVPLMLAAYQSLAEKVDYPLHIGVTEAGTVRSGIIKSAAGIGALLAQGIGDTLRVSLTGDPLPEVRTGWAILKSLGLRKRGPELISCPTCGRCQVNLTAVAEAVEMALEKETRPIKVAVMGCVVNGPGEAREADVGIAGGNDCGLIFRKGEIVRKVSQAEMVGALLAEIEKLPAQ</sequence>
<keyword evidence="5 7" id="KW-0411">Iron-sulfur</keyword>
<evidence type="ECO:0000313" key="10">
    <source>
        <dbReference type="EMBL" id="ABZ84822.1"/>
    </source>
</evidence>
<keyword evidence="4 7" id="KW-0408">Iron</keyword>
<dbReference type="PANTHER" id="PTHR30454">
    <property type="entry name" value="4-HYDROXY-3-METHYLBUT-2-EN-1-YL DIPHOSPHATE SYNTHASE"/>
    <property type="match status" value="1"/>
</dbReference>
<keyword evidence="11" id="KW-1185">Reference proteome</keyword>
<dbReference type="GO" id="GO:0046429">
    <property type="term" value="F:4-hydroxy-3-methylbut-2-en-1-yl diphosphate synthase activity (ferredoxin)"/>
    <property type="evidence" value="ECO:0007669"/>
    <property type="project" value="UniProtKB-UniRule"/>
</dbReference>
<dbReference type="PIRSF" id="PIRSF004640">
    <property type="entry name" value="IspG"/>
    <property type="match status" value="1"/>
</dbReference>
<dbReference type="EMBL" id="CP000930">
    <property type="protein sequence ID" value="ABZ84822.1"/>
    <property type="molecule type" value="Genomic_DNA"/>
</dbReference>
<keyword evidence="2 7" id="KW-0479">Metal-binding</keyword>
<organism evidence="10 11">
    <name type="scientific">Heliobacterium modesticaldum (strain ATCC 51547 / Ice1)</name>
    <dbReference type="NCBI Taxonomy" id="498761"/>
    <lineage>
        <taxon>Bacteria</taxon>
        <taxon>Bacillati</taxon>
        <taxon>Bacillota</taxon>
        <taxon>Clostridia</taxon>
        <taxon>Eubacteriales</taxon>
        <taxon>Heliobacteriaceae</taxon>
        <taxon>Heliomicrobium</taxon>
    </lineage>
</organism>
<dbReference type="SUPFAM" id="SSF56014">
    <property type="entry name" value="Nitrite and sulphite reductase 4Fe-4S domain-like"/>
    <property type="match status" value="1"/>
</dbReference>
<dbReference type="InterPro" id="IPR045854">
    <property type="entry name" value="NO2/SO3_Rdtase_4Fe4S_sf"/>
</dbReference>
<feature type="binding site" evidence="7">
    <location>
        <position position="303"/>
    </location>
    <ligand>
        <name>[4Fe-4S] cluster</name>
        <dbReference type="ChEBI" id="CHEBI:49883"/>
    </ligand>
</feature>
<comment type="pathway">
    <text evidence="7">Isoprenoid biosynthesis; isopentenyl diphosphate biosynthesis via DXP pathway; isopentenyl diphosphate from 1-deoxy-D-xylulose 5-phosphate: step 5/6.</text>
</comment>
<evidence type="ECO:0000259" key="8">
    <source>
        <dbReference type="Pfam" id="PF04551"/>
    </source>
</evidence>
<dbReference type="InterPro" id="IPR004588">
    <property type="entry name" value="IspG_bac-typ"/>
</dbReference>
<feature type="binding site" evidence="7">
    <location>
        <position position="310"/>
    </location>
    <ligand>
        <name>[4Fe-4S] cluster</name>
        <dbReference type="ChEBI" id="CHEBI:49883"/>
    </ligand>
</feature>
<dbReference type="EC" id="1.17.7.3" evidence="7"/>
<dbReference type="GO" id="GO:0019288">
    <property type="term" value="P:isopentenyl diphosphate biosynthetic process, methylerythritol 4-phosphate pathway"/>
    <property type="evidence" value="ECO:0007669"/>
    <property type="project" value="UniProtKB-UniRule"/>
</dbReference>
<dbReference type="InterPro" id="IPR016425">
    <property type="entry name" value="IspG_bac"/>
</dbReference>
<dbReference type="InterPro" id="IPR011005">
    <property type="entry name" value="Dihydropteroate_synth-like_sf"/>
</dbReference>
<dbReference type="GO" id="GO:0005506">
    <property type="term" value="F:iron ion binding"/>
    <property type="evidence" value="ECO:0007669"/>
    <property type="project" value="InterPro"/>
</dbReference>
<keyword evidence="1 7" id="KW-0004">4Fe-4S</keyword>
<comment type="catalytic activity">
    <reaction evidence="7">
        <text>(2E)-4-hydroxy-3-methylbut-2-enyl diphosphate + oxidized [flavodoxin] + H2O + 2 H(+) = 2-C-methyl-D-erythritol 2,4-cyclic diphosphate + reduced [flavodoxin]</text>
        <dbReference type="Rhea" id="RHEA:43604"/>
        <dbReference type="Rhea" id="RHEA-COMP:10622"/>
        <dbReference type="Rhea" id="RHEA-COMP:10623"/>
        <dbReference type="ChEBI" id="CHEBI:15377"/>
        <dbReference type="ChEBI" id="CHEBI:15378"/>
        <dbReference type="ChEBI" id="CHEBI:57618"/>
        <dbReference type="ChEBI" id="CHEBI:58210"/>
        <dbReference type="ChEBI" id="CHEBI:58483"/>
        <dbReference type="ChEBI" id="CHEBI:128753"/>
        <dbReference type="EC" id="1.17.7.3"/>
    </reaction>
</comment>
<dbReference type="Pfam" id="PF26540">
    <property type="entry name" value="GcpE_C"/>
    <property type="match status" value="1"/>
</dbReference>
<evidence type="ECO:0000256" key="3">
    <source>
        <dbReference type="ARBA" id="ARBA00023002"/>
    </source>
</evidence>
<dbReference type="OrthoDB" id="9803214at2"/>
<comment type="cofactor">
    <cofactor evidence="7">
        <name>[4Fe-4S] cluster</name>
        <dbReference type="ChEBI" id="CHEBI:49883"/>
    </cofactor>
    <text evidence="7">Binds 1 [4Fe-4S] cluster.</text>
</comment>
<dbReference type="eggNOG" id="COG0821">
    <property type="taxonomic scope" value="Bacteria"/>
</dbReference>
<evidence type="ECO:0000256" key="5">
    <source>
        <dbReference type="ARBA" id="ARBA00023014"/>
    </source>
</evidence>
<dbReference type="NCBIfam" id="TIGR00612">
    <property type="entry name" value="ispG_gcpE"/>
    <property type="match status" value="1"/>
</dbReference>
<keyword evidence="3 7" id="KW-0560">Oxidoreductase</keyword>
<dbReference type="PANTHER" id="PTHR30454:SF0">
    <property type="entry name" value="4-HYDROXY-3-METHYLBUT-2-EN-1-YL DIPHOSPHATE SYNTHASE (FERREDOXIN), CHLOROPLASTIC"/>
    <property type="match status" value="1"/>
</dbReference>
<evidence type="ECO:0000256" key="6">
    <source>
        <dbReference type="ARBA" id="ARBA00023229"/>
    </source>
</evidence>
<evidence type="ECO:0000313" key="11">
    <source>
        <dbReference type="Proteomes" id="UP000008550"/>
    </source>
</evidence>
<dbReference type="GO" id="GO:0051539">
    <property type="term" value="F:4 iron, 4 sulfur cluster binding"/>
    <property type="evidence" value="ECO:0007669"/>
    <property type="project" value="UniProtKB-UniRule"/>
</dbReference>
<dbReference type="Gene3D" id="3.20.20.20">
    <property type="entry name" value="Dihydropteroate synthase-like"/>
    <property type="match status" value="1"/>
</dbReference>
<gene>
    <name evidence="7 10" type="primary">ispG</name>
    <name evidence="10" type="ORF">HM1_2266</name>
</gene>
<evidence type="ECO:0000256" key="2">
    <source>
        <dbReference type="ARBA" id="ARBA00022723"/>
    </source>
</evidence>
<comment type="similarity">
    <text evidence="7">Belongs to the IspG family.</text>
</comment>
<dbReference type="RefSeq" id="WP_012283321.1">
    <property type="nucleotide sequence ID" value="NC_010337.2"/>
</dbReference>
<dbReference type="AlphaFoldDB" id="B0THN9"/>
<dbReference type="Pfam" id="PF04551">
    <property type="entry name" value="GcpE"/>
    <property type="match status" value="1"/>
</dbReference>
<name>B0THN9_HELMI</name>
<dbReference type="SUPFAM" id="SSF51717">
    <property type="entry name" value="Dihydropteroate synthetase-like"/>
    <property type="match status" value="1"/>
</dbReference>
<dbReference type="InterPro" id="IPR058578">
    <property type="entry name" value="IspG_TIM"/>
</dbReference>
<reference evidence="10 11" key="1">
    <citation type="journal article" date="2008" name="J. Bacteriol.">
        <title>The genome of Heliobacterium modesticaldum, a phototrophic representative of the Firmicutes containing the simplest photosynthetic apparatus.</title>
        <authorList>
            <person name="Sattley W.M."/>
            <person name="Madigan M.T."/>
            <person name="Swingley W.D."/>
            <person name="Cheung P.C."/>
            <person name="Clocksin K.M."/>
            <person name="Conrad A.L."/>
            <person name="Dejesa L.C."/>
            <person name="Honchak B.M."/>
            <person name="Jung D.O."/>
            <person name="Karbach L.E."/>
            <person name="Kurdoglu A."/>
            <person name="Lahiri S."/>
            <person name="Mastrian S.D."/>
            <person name="Page L.E."/>
            <person name="Taylor H.L."/>
            <person name="Wang Z.T."/>
            <person name="Raymond J."/>
            <person name="Chen M."/>
            <person name="Blankenship R.E."/>
            <person name="Touchman J.W."/>
        </authorList>
    </citation>
    <scope>NUCLEOTIDE SEQUENCE [LARGE SCALE GENOMIC DNA]</scope>
    <source>
        <strain evidence="11">ATCC 51547 / Ice1</strain>
    </source>
</reference>
<dbReference type="UniPathway" id="UPA00056">
    <property type="reaction ID" value="UER00096"/>
</dbReference>
<feature type="binding site" evidence="7">
    <location>
        <position position="268"/>
    </location>
    <ligand>
        <name>[4Fe-4S] cluster</name>
        <dbReference type="ChEBI" id="CHEBI:49883"/>
    </ligand>
</feature>
<dbReference type="HOGENOM" id="CLU_042258_0_0_9"/>
<feature type="domain" description="IspG TIM-barrel" evidence="8">
    <location>
        <begin position="10"/>
        <end position="250"/>
    </location>
</feature>
<feature type="domain" description="IspG C-terminal" evidence="9">
    <location>
        <begin position="264"/>
        <end position="352"/>
    </location>
</feature>
<dbReference type="KEGG" id="hmo:HM1_2266"/>
<dbReference type="Gene3D" id="3.30.413.10">
    <property type="entry name" value="Sulfite Reductase Hemoprotein, domain 1"/>
    <property type="match status" value="1"/>
</dbReference>